<name>A0AA35CMM3_9FIRM</name>
<dbReference type="InterPro" id="IPR011855">
    <property type="entry name" value="Phgtail_TP901_1"/>
</dbReference>
<sequence length="138" mass="15085">MAMNGAQVLVLVQTGTDPTSGNPIFTPVGEQTGLSDEASRELIEAAAKGDDHLKHLYGRMSTTVELEALYVPNDQAFRAIEDALRNKTEVILRRSENGTVVEEAAAKVESISREWPDEDTATISVTFQLQEPWTVVTP</sequence>
<dbReference type="KEGG" id="cmic:caldi_30170"/>
<dbReference type="AlphaFoldDB" id="A0AA35CMM3"/>
<reference evidence="1" key="1">
    <citation type="submission" date="2022-03" db="EMBL/GenBank/DDBJ databases">
        <title>Complete genome sequence of Caldinitratiruptor microaerophilus.</title>
        <authorList>
            <person name="Mukaiyama R."/>
            <person name="Nishiyama T."/>
            <person name="Ueda K."/>
        </authorList>
    </citation>
    <scope>NUCLEOTIDE SEQUENCE</scope>
    <source>
        <strain evidence="1">JCM 16183</strain>
    </source>
</reference>
<protein>
    <submittedName>
        <fullName evidence="1">Uncharacterized protein</fullName>
    </submittedName>
</protein>
<gene>
    <name evidence="1" type="ORF">caldi_30170</name>
</gene>
<keyword evidence="2" id="KW-1185">Reference proteome</keyword>
<dbReference type="EMBL" id="AP025628">
    <property type="protein sequence ID" value="BDG61927.1"/>
    <property type="molecule type" value="Genomic_DNA"/>
</dbReference>
<evidence type="ECO:0000313" key="2">
    <source>
        <dbReference type="Proteomes" id="UP001163687"/>
    </source>
</evidence>
<evidence type="ECO:0000313" key="1">
    <source>
        <dbReference type="EMBL" id="BDG61927.1"/>
    </source>
</evidence>
<dbReference type="Proteomes" id="UP001163687">
    <property type="component" value="Chromosome"/>
</dbReference>
<proteinExistence type="predicted"/>
<dbReference type="RefSeq" id="WP_264842556.1">
    <property type="nucleotide sequence ID" value="NZ_AP025628.1"/>
</dbReference>
<organism evidence="1 2">
    <name type="scientific">Caldinitratiruptor microaerophilus</name>
    <dbReference type="NCBI Taxonomy" id="671077"/>
    <lineage>
        <taxon>Bacteria</taxon>
        <taxon>Bacillati</taxon>
        <taxon>Bacillota</taxon>
        <taxon>Clostridia</taxon>
        <taxon>Eubacteriales</taxon>
        <taxon>Symbiobacteriaceae</taxon>
        <taxon>Caldinitratiruptor</taxon>
    </lineage>
</organism>
<dbReference type="Pfam" id="PF06199">
    <property type="entry name" value="Phage_tail_2"/>
    <property type="match status" value="1"/>
</dbReference>
<accession>A0AA35CMM3</accession>